<dbReference type="FunFam" id="3.40.50.300:FF:000032">
    <property type="entry name" value="Export ABC transporter ATP-binding protein"/>
    <property type="match status" value="1"/>
</dbReference>
<dbReference type="OrthoDB" id="1115710at2"/>
<evidence type="ECO:0000313" key="8">
    <source>
        <dbReference type="Proteomes" id="UP000032544"/>
    </source>
</evidence>
<dbReference type="STRING" id="1544798.LH29_16855"/>
<dbReference type="InterPro" id="IPR017871">
    <property type="entry name" value="ABC_transporter-like_CS"/>
</dbReference>
<dbReference type="EMBL" id="JRHC01000004">
    <property type="protein sequence ID" value="KJF43051.1"/>
    <property type="molecule type" value="Genomic_DNA"/>
</dbReference>
<keyword evidence="8" id="KW-1185">Reference proteome</keyword>
<sequence length="241" mass="26840">MISLNNVHKSYVTGSNSLHVLKGIDLEIKSGEFVSIMGSSGSGKSTLLNILGILDNYDEGSYYLNGSLVKDMSEKKAAKLRNELVGFVFQSFNLISFKNALENVALPLYYQGVNRKKRNKIAEEYLDKVGLLDWATHLPSEMSGGQKQRVAIARSLISQPKIIFADEPTGALDTSTSYEVMDILKEINDDGITVILVTHEHDIASMTQKIVRLKDGRIDEIIKNGDLKNFQHRYAKELETA</sequence>
<dbReference type="PROSITE" id="PS50893">
    <property type="entry name" value="ABC_TRANSPORTER_2"/>
    <property type="match status" value="1"/>
</dbReference>
<dbReference type="PANTHER" id="PTHR42798">
    <property type="entry name" value="LIPOPROTEIN-RELEASING SYSTEM ATP-BINDING PROTEIN LOLD"/>
    <property type="match status" value="1"/>
</dbReference>
<accession>A0A0D8J935</accession>
<dbReference type="InterPro" id="IPR017911">
    <property type="entry name" value="MacB-like_ATP-bd"/>
</dbReference>
<dbReference type="GO" id="GO:0016887">
    <property type="term" value="F:ATP hydrolysis activity"/>
    <property type="evidence" value="ECO:0007669"/>
    <property type="project" value="InterPro"/>
</dbReference>
<dbReference type="Gene3D" id="3.40.50.300">
    <property type="entry name" value="P-loop containing nucleotide triphosphate hydrolases"/>
    <property type="match status" value="1"/>
</dbReference>
<dbReference type="Pfam" id="PF00005">
    <property type="entry name" value="ABC_tran"/>
    <property type="match status" value="1"/>
</dbReference>
<dbReference type="RefSeq" id="WP_045031630.1">
    <property type="nucleotide sequence ID" value="NZ_CAJXKZ010000004.1"/>
</dbReference>
<evidence type="ECO:0000256" key="1">
    <source>
        <dbReference type="ARBA" id="ARBA00022448"/>
    </source>
</evidence>
<gene>
    <name evidence="7" type="ORF">LH29_16855</name>
</gene>
<dbReference type="PATRIC" id="fig|1544798.3.peg.3539"/>
<comment type="similarity">
    <text evidence="5">Belongs to the ABC transporter superfamily. Macrolide exporter (TC 3.A.1.122) family.</text>
</comment>
<dbReference type="InterPro" id="IPR003439">
    <property type="entry name" value="ABC_transporter-like_ATP-bd"/>
</dbReference>
<dbReference type="SMART" id="SM00382">
    <property type="entry name" value="AAA"/>
    <property type="match status" value="1"/>
</dbReference>
<keyword evidence="4" id="KW-1278">Translocase</keyword>
<feature type="domain" description="ABC transporter" evidence="6">
    <location>
        <begin position="2"/>
        <end position="240"/>
    </location>
</feature>
<keyword evidence="2" id="KW-0547">Nucleotide-binding</keyword>
<dbReference type="PROSITE" id="PS00211">
    <property type="entry name" value="ABC_TRANSPORTER_1"/>
    <property type="match status" value="1"/>
</dbReference>
<protein>
    <submittedName>
        <fullName evidence="7">Macrolide ABC transporter ATP-binding protein</fullName>
    </submittedName>
</protein>
<evidence type="ECO:0000256" key="3">
    <source>
        <dbReference type="ARBA" id="ARBA00022840"/>
    </source>
</evidence>
<evidence type="ECO:0000259" key="6">
    <source>
        <dbReference type="PROSITE" id="PS50893"/>
    </source>
</evidence>
<dbReference type="SUPFAM" id="SSF52540">
    <property type="entry name" value="P-loop containing nucleoside triphosphate hydrolases"/>
    <property type="match status" value="1"/>
</dbReference>
<evidence type="ECO:0000313" key="7">
    <source>
        <dbReference type="EMBL" id="KJF43051.1"/>
    </source>
</evidence>
<evidence type="ECO:0000256" key="2">
    <source>
        <dbReference type="ARBA" id="ARBA00022741"/>
    </source>
</evidence>
<dbReference type="AlphaFoldDB" id="A0A0D8J935"/>
<dbReference type="InterPro" id="IPR003593">
    <property type="entry name" value="AAA+_ATPase"/>
</dbReference>
<dbReference type="GO" id="GO:0022857">
    <property type="term" value="F:transmembrane transporter activity"/>
    <property type="evidence" value="ECO:0007669"/>
    <property type="project" value="UniProtKB-ARBA"/>
</dbReference>
<proteinExistence type="inferred from homology"/>
<keyword evidence="1" id="KW-0813">Transport</keyword>
<evidence type="ECO:0000256" key="5">
    <source>
        <dbReference type="ARBA" id="ARBA00038388"/>
    </source>
</evidence>
<keyword evidence="3 7" id="KW-0067">ATP-binding</keyword>
<comment type="caution">
    <text evidence="7">The sequence shown here is derived from an EMBL/GenBank/DDBJ whole genome shotgun (WGS) entry which is preliminary data.</text>
</comment>
<dbReference type="PANTHER" id="PTHR42798:SF6">
    <property type="entry name" value="CELL DIVISION ATP-BINDING PROTEIN FTSE"/>
    <property type="match status" value="1"/>
</dbReference>
<dbReference type="Proteomes" id="UP000032544">
    <property type="component" value="Unassembled WGS sequence"/>
</dbReference>
<reference evidence="7 8" key="1">
    <citation type="submission" date="2014-09" db="EMBL/GenBank/DDBJ databases">
        <title>Draft Genome Sequence of Draconibacterium sp. JN14CK-3.</title>
        <authorList>
            <person name="Dong C."/>
            <person name="Lai Q."/>
            <person name="Shao Z."/>
        </authorList>
    </citation>
    <scope>NUCLEOTIDE SEQUENCE [LARGE SCALE GENOMIC DNA]</scope>
    <source>
        <strain evidence="7 8">JN14CK-3</strain>
    </source>
</reference>
<organism evidence="7 8">
    <name type="scientific">Draconibacterium sediminis</name>
    <dbReference type="NCBI Taxonomy" id="1544798"/>
    <lineage>
        <taxon>Bacteria</taxon>
        <taxon>Pseudomonadati</taxon>
        <taxon>Bacteroidota</taxon>
        <taxon>Bacteroidia</taxon>
        <taxon>Marinilabiliales</taxon>
        <taxon>Prolixibacteraceae</taxon>
        <taxon>Draconibacterium</taxon>
    </lineage>
</organism>
<dbReference type="GO" id="GO:0098796">
    <property type="term" value="C:membrane protein complex"/>
    <property type="evidence" value="ECO:0007669"/>
    <property type="project" value="UniProtKB-ARBA"/>
</dbReference>
<name>A0A0D8J935_9BACT</name>
<dbReference type="GO" id="GO:0005524">
    <property type="term" value="F:ATP binding"/>
    <property type="evidence" value="ECO:0007669"/>
    <property type="project" value="UniProtKB-KW"/>
</dbReference>
<dbReference type="InterPro" id="IPR027417">
    <property type="entry name" value="P-loop_NTPase"/>
</dbReference>
<evidence type="ECO:0000256" key="4">
    <source>
        <dbReference type="ARBA" id="ARBA00022967"/>
    </source>
</evidence>
<dbReference type="CDD" id="cd03255">
    <property type="entry name" value="ABC_MJ0796_LolCDE_FtsE"/>
    <property type="match status" value="1"/>
</dbReference>